<proteinExistence type="predicted"/>
<evidence type="ECO:0000313" key="1">
    <source>
        <dbReference type="EMBL" id="BAD65353.1"/>
    </source>
</evidence>
<evidence type="ECO:0008006" key="3">
    <source>
        <dbReference type="Google" id="ProtNLM"/>
    </source>
</evidence>
<dbReference type="HOGENOM" id="CLU_2987168_0_0_9"/>
<organism evidence="1 2">
    <name type="scientific">Shouchella clausii (strain KSM-K16)</name>
    <name type="common">Alkalihalobacillus clausii</name>
    <dbReference type="NCBI Taxonomy" id="66692"/>
    <lineage>
        <taxon>Bacteria</taxon>
        <taxon>Bacillati</taxon>
        <taxon>Bacillota</taxon>
        <taxon>Bacilli</taxon>
        <taxon>Bacillales</taxon>
        <taxon>Bacillaceae</taxon>
        <taxon>Shouchella</taxon>
    </lineage>
</organism>
<dbReference type="Proteomes" id="UP000001168">
    <property type="component" value="Chromosome"/>
</dbReference>
<sequence>MSDDIKRSPRFEDLKRRYEKNWCRKDQLRRFVELEALTPEEYEIITGEPFETGEDDETA</sequence>
<dbReference type="AlphaFoldDB" id="Q5WE57"/>
<dbReference type="RefSeq" id="WP_011247661.1">
    <property type="nucleotide sequence ID" value="NC_006582.1"/>
</dbReference>
<reference evidence="1 2" key="5">
    <citation type="journal article" date="2007" name="Extremophiles">
        <title>Intragenomic diversity of the V1 regions of 16S rRNA genes in high-alkaline protease-producing Bacillus clausii spp.</title>
        <authorList>
            <person name="Kageyama Y."/>
            <person name="Takaki Y."/>
            <person name="Shimamura S."/>
            <person name="Nishi S."/>
            <person name="Nogi Y."/>
            <person name="Uchimura K."/>
            <person name="Kobayashi T."/>
            <person name="Hitomi J."/>
            <person name="Ozaki K."/>
            <person name="Kawai S."/>
            <person name="Ito S."/>
            <person name="Horikoshi K."/>
        </authorList>
    </citation>
    <scope>NUCLEOTIDE SEQUENCE [LARGE SCALE GENOMIC DNA]</scope>
    <source>
        <strain evidence="1 2">KSM-K16</strain>
    </source>
</reference>
<accession>Q5WE57</accession>
<reference evidence="1 2" key="3">
    <citation type="journal article" date="1997" name="Protein Eng.">
        <title>High-resolution crystal structure of M-protease: phylogeny aided analysis of the high-alkaline adaptation mechanism.</title>
        <authorList>
            <person name="Shirai T."/>
            <person name="Suzuki A."/>
            <person name="Yamane T."/>
            <person name="Ashida T."/>
            <person name="Kobayashi T."/>
            <person name="Ito S."/>
        </authorList>
    </citation>
    <scope>NUCLEOTIDE SEQUENCE [LARGE SCALE GENOMIC DNA]</scope>
    <source>
        <strain evidence="1 2">KSM-K16</strain>
    </source>
</reference>
<protein>
    <recommendedName>
        <fullName evidence="3">XkdX family protein</fullName>
    </recommendedName>
</protein>
<name>Q5WE57_SHOC1</name>
<gene>
    <name evidence="1" type="ordered locus">ABC2819</name>
</gene>
<dbReference type="OrthoDB" id="2938297at2"/>
<dbReference type="STRING" id="66692.ABC2819"/>
<dbReference type="Pfam" id="PF09693">
    <property type="entry name" value="Phage_XkdX"/>
    <property type="match status" value="1"/>
</dbReference>
<evidence type="ECO:0000313" key="2">
    <source>
        <dbReference type="Proteomes" id="UP000001168"/>
    </source>
</evidence>
<dbReference type="InterPro" id="IPR010022">
    <property type="entry name" value="XkdX"/>
</dbReference>
<reference evidence="1 2" key="1">
    <citation type="journal article" date="1994" name="J. Ferment. Bioeng.">
        <title>Molecular cloning and nucleotide sequence of the gene for an alkaline protease from the alkalophilic Bacillus sp. KSM-K16.</title>
        <authorList>
            <person name="Hakamada Y."/>
            <person name="Kobayashi T."/>
            <person name="Hitomi J."/>
            <person name="Kawai S."/>
            <person name="Ito S."/>
        </authorList>
    </citation>
    <scope>NUCLEOTIDE SEQUENCE [LARGE SCALE GENOMIC DNA]</scope>
    <source>
        <strain evidence="1 2">KSM-K16</strain>
    </source>
</reference>
<dbReference type="KEGG" id="bcl:ABC2819"/>
<dbReference type="EMBL" id="AP006627">
    <property type="protein sequence ID" value="BAD65353.1"/>
    <property type="molecule type" value="Genomic_DNA"/>
</dbReference>
<dbReference type="NCBIfam" id="TIGR01669">
    <property type="entry name" value="phage_XkdX"/>
    <property type="match status" value="1"/>
</dbReference>
<reference evidence="1 2" key="2">
    <citation type="journal article" date="1995" name="Appl. Microbiol. Biotechnol.">
        <title>Purification and properties of an alkaline protease from alkalophilic Bacillus sp. KSM-K16.</title>
        <authorList>
            <person name="Kobayashi T."/>
            <person name="Hakamada Y."/>
            <person name="Adachi S."/>
            <person name="Hitomi J."/>
            <person name="Yoshimatsu T."/>
            <person name="Koike K."/>
            <person name="Kawai S."/>
            <person name="Ito S."/>
        </authorList>
    </citation>
    <scope>NUCLEOTIDE SEQUENCE [LARGE SCALE GENOMIC DNA]</scope>
    <source>
        <strain evidence="1 2">KSM-K16</strain>
    </source>
</reference>
<keyword evidence="2" id="KW-1185">Reference proteome</keyword>
<reference evidence="2" key="4">
    <citation type="submission" date="2003-10" db="EMBL/GenBank/DDBJ databases">
        <title>The complete genome sequence of the alkaliphilic Bacillus clausii KSM-K16.</title>
        <authorList>
            <person name="Takaki Y."/>
            <person name="Kageyama Y."/>
            <person name="Shimamura S."/>
            <person name="Suzuki H."/>
            <person name="Nishi S."/>
            <person name="Hatada Y."/>
            <person name="Kawai S."/>
            <person name="Ito S."/>
            <person name="Horikoshi K."/>
        </authorList>
    </citation>
    <scope>NUCLEOTIDE SEQUENCE [LARGE SCALE GENOMIC DNA]</scope>
    <source>
        <strain evidence="2">KSM-K16</strain>
    </source>
</reference>